<evidence type="ECO:0000256" key="6">
    <source>
        <dbReference type="SAM" id="Phobius"/>
    </source>
</evidence>
<keyword evidence="3 6" id="KW-1133">Transmembrane helix</keyword>
<evidence type="ECO:0000313" key="9">
    <source>
        <dbReference type="EMBL" id="KAK5061196.1"/>
    </source>
</evidence>
<proteinExistence type="predicted"/>
<feature type="region of interest" description="Disordered" evidence="5">
    <location>
        <begin position="222"/>
        <end position="255"/>
    </location>
</feature>
<comment type="subcellular location">
    <subcellularLocation>
        <location evidence="1">Membrane</location>
        <topology evidence="1">Single-pass membrane protein</topology>
    </subcellularLocation>
</comment>
<feature type="compositionally biased region" description="Low complexity" evidence="5">
    <location>
        <begin position="131"/>
        <end position="149"/>
    </location>
</feature>
<evidence type="ECO:0000259" key="8">
    <source>
        <dbReference type="PROSITE" id="PS51212"/>
    </source>
</evidence>
<dbReference type="Proteomes" id="UP001358417">
    <property type="component" value="Unassembled WGS sequence"/>
</dbReference>
<feature type="region of interest" description="Disordered" evidence="5">
    <location>
        <begin position="131"/>
        <end position="172"/>
    </location>
</feature>
<evidence type="ECO:0000256" key="4">
    <source>
        <dbReference type="ARBA" id="ARBA00023136"/>
    </source>
</evidence>
<feature type="compositionally biased region" description="Polar residues" evidence="5">
    <location>
        <begin position="153"/>
        <end position="172"/>
    </location>
</feature>
<evidence type="ECO:0000313" key="10">
    <source>
        <dbReference type="Proteomes" id="UP001358417"/>
    </source>
</evidence>
<feature type="chain" id="PRO_5043911592" description="WSC domain-containing protein" evidence="7">
    <location>
        <begin position="25"/>
        <end position="279"/>
    </location>
</feature>
<dbReference type="PANTHER" id="PTHR15549">
    <property type="entry name" value="PAIRED IMMUNOGLOBULIN-LIKE TYPE 2 RECEPTOR"/>
    <property type="match status" value="1"/>
</dbReference>
<dbReference type="GO" id="GO:0016020">
    <property type="term" value="C:membrane"/>
    <property type="evidence" value="ECO:0007669"/>
    <property type="project" value="UniProtKB-SubCell"/>
</dbReference>
<evidence type="ECO:0000256" key="1">
    <source>
        <dbReference type="ARBA" id="ARBA00004167"/>
    </source>
</evidence>
<sequence>MSHLFRQAIALALTLALTAAPVMAQSATIAPGAIQTLGCYSDPGPGLTEFGDATGQSSGYCRDNCTNLAQPVMAITGGVTCYCGNELPALDTLVDPDNCNVKCMGYGLEDCGGMGFYQIYLTGLGANVHTAPNSTSSSSSGSSSTSAPAPTKPNETVFVTPTGSSDSVQKSSDGGVNKIGIAVGVVVGVLVLAGIIGAVVFIIKRKRNQEIEEEHRRNAANSFLSGKSDKSATDQRLDPSIYSHQRQSIGSIADERDFSRRILQVRNPDRDSVRSGMAA</sequence>
<feature type="signal peptide" evidence="7">
    <location>
        <begin position="1"/>
        <end position="24"/>
    </location>
</feature>
<name>A0AAV9NKX5_9EURO</name>
<evidence type="ECO:0000256" key="3">
    <source>
        <dbReference type="ARBA" id="ARBA00022989"/>
    </source>
</evidence>
<gene>
    <name evidence="9" type="ORF">LTR84_007738</name>
</gene>
<protein>
    <recommendedName>
        <fullName evidence="8">WSC domain-containing protein</fullName>
    </recommendedName>
</protein>
<dbReference type="GO" id="GO:0071944">
    <property type="term" value="C:cell periphery"/>
    <property type="evidence" value="ECO:0007669"/>
    <property type="project" value="UniProtKB-ARBA"/>
</dbReference>
<feature type="domain" description="WSC" evidence="8">
    <location>
        <begin position="33"/>
        <end position="123"/>
    </location>
</feature>
<dbReference type="EMBL" id="JAVRRD010000003">
    <property type="protein sequence ID" value="KAK5061196.1"/>
    <property type="molecule type" value="Genomic_DNA"/>
</dbReference>
<dbReference type="InterPro" id="IPR002889">
    <property type="entry name" value="WSC_carb-bd"/>
</dbReference>
<accession>A0AAV9NKX5</accession>
<evidence type="ECO:0000256" key="2">
    <source>
        <dbReference type="ARBA" id="ARBA00022692"/>
    </source>
</evidence>
<feature type="compositionally biased region" description="Basic and acidic residues" evidence="5">
    <location>
        <begin position="227"/>
        <end position="237"/>
    </location>
</feature>
<dbReference type="GeneID" id="89975903"/>
<reference evidence="9 10" key="1">
    <citation type="submission" date="2023-08" db="EMBL/GenBank/DDBJ databases">
        <title>Black Yeasts Isolated from many extreme environments.</title>
        <authorList>
            <person name="Coleine C."/>
            <person name="Stajich J.E."/>
            <person name="Selbmann L."/>
        </authorList>
    </citation>
    <scope>NUCLEOTIDE SEQUENCE [LARGE SCALE GENOMIC DNA]</scope>
    <source>
        <strain evidence="9 10">CCFEE 5792</strain>
    </source>
</reference>
<organism evidence="9 10">
    <name type="scientific">Exophiala bonariae</name>
    <dbReference type="NCBI Taxonomy" id="1690606"/>
    <lineage>
        <taxon>Eukaryota</taxon>
        <taxon>Fungi</taxon>
        <taxon>Dikarya</taxon>
        <taxon>Ascomycota</taxon>
        <taxon>Pezizomycotina</taxon>
        <taxon>Eurotiomycetes</taxon>
        <taxon>Chaetothyriomycetidae</taxon>
        <taxon>Chaetothyriales</taxon>
        <taxon>Herpotrichiellaceae</taxon>
        <taxon>Exophiala</taxon>
    </lineage>
</organism>
<comment type="caution">
    <text evidence="9">The sequence shown here is derived from an EMBL/GenBank/DDBJ whole genome shotgun (WGS) entry which is preliminary data.</text>
</comment>
<dbReference type="PROSITE" id="PS51212">
    <property type="entry name" value="WSC"/>
    <property type="match status" value="1"/>
</dbReference>
<dbReference type="InterPro" id="IPR051694">
    <property type="entry name" value="Immunoregulatory_rcpt-like"/>
</dbReference>
<dbReference type="AlphaFoldDB" id="A0AAV9NKX5"/>
<dbReference type="RefSeq" id="XP_064710293.1">
    <property type="nucleotide sequence ID" value="XM_064851290.1"/>
</dbReference>
<keyword evidence="4 6" id="KW-0472">Membrane</keyword>
<dbReference type="SMART" id="SM00321">
    <property type="entry name" value="WSC"/>
    <property type="match status" value="1"/>
</dbReference>
<feature type="transmembrane region" description="Helical" evidence="6">
    <location>
        <begin position="179"/>
        <end position="203"/>
    </location>
</feature>
<keyword evidence="2 6" id="KW-0812">Transmembrane</keyword>
<dbReference type="Pfam" id="PF01822">
    <property type="entry name" value="WSC"/>
    <property type="match status" value="1"/>
</dbReference>
<keyword evidence="7" id="KW-0732">Signal</keyword>
<evidence type="ECO:0000256" key="5">
    <source>
        <dbReference type="SAM" id="MobiDB-lite"/>
    </source>
</evidence>
<keyword evidence="10" id="KW-1185">Reference proteome</keyword>
<evidence type="ECO:0000256" key="7">
    <source>
        <dbReference type="SAM" id="SignalP"/>
    </source>
</evidence>